<keyword evidence="2" id="KW-1003">Cell membrane</keyword>
<feature type="transmembrane region" description="Helical" evidence="7">
    <location>
        <begin position="286"/>
        <end position="310"/>
    </location>
</feature>
<sequence length="461" mass="50467">MRRASASPSFFRPRPWWPCCWPFRGSEPDRKRPLREAASGIATVASVSEQGRKTAPAPDKTRDEADTAQREEESLRARWEATQEGLRERFDEPLSKATRLTRRTLAWFPVRVWRHFLQHNGFLLAAGVSYQALFATFAGIYVAFAIAGLWLGGSPEAIQGLIELINTYIPGLIGPQGIFTEEQVTAIATESAGVLGVTGAIALGTLIWTAIGFVTFTRRAVRDIFGLPPDLRSYFYLKARDFIGAVFFALALALGFVATSIGTWALELVFSFFGWTDASSWEGVATRIGTIVISFVVFSGALGGLIRFLTGTKLPWRRIWPGALLGGGAITVLQLFTGWLFIYTPSNALLATFAIFVGLLLWFRIIGIIMLVAAGWVAVAAHDADIPLLPQTEAERLAAEHAALLVAARVRLRTAQEARDAAPWFRVWLADRAVQAAEQELSQVEASAPPPVAKKPGILLE</sequence>
<evidence type="ECO:0000256" key="2">
    <source>
        <dbReference type="ARBA" id="ARBA00022475"/>
    </source>
</evidence>
<dbReference type="GO" id="GO:0005886">
    <property type="term" value="C:plasma membrane"/>
    <property type="evidence" value="ECO:0007669"/>
    <property type="project" value="UniProtKB-SubCell"/>
</dbReference>
<keyword evidence="5 7" id="KW-0472">Membrane</keyword>
<organism evidence="8 9">
    <name type="scientific">Microbacterium allomyrinae</name>
    <dbReference type="NCBI Taxonomy" id="2830666"/>
    <lineage>
        <taxon>Bacteria</taxon>
        <taxon>Bacillati</taxon>
        <taxon>Actinomycetota</taxon>
        <taxon>Actinomycetes</taxon>
        <taxon>Micrococcales</taxon>
        <taxon>Microbacteriaceae</taxon>
        <taxon>Microbacterium</taxon>
    </lineage>
</organism>
<dbReference type="AlphaFoldDB" id="A0A9X1LX28"/>
<evidence type="ECO:0000256" key="3">
    <source>
        <dbReference type="ARBA" id="ARBA00022692"/>
    </source>
</evidence>
<comment type="subcellular location">
    <subcellularLocation>
        <location evidence="1">Cell membrane</location>
        <topology evidence="1">Multi-pass membrane protein</topology>
    </subcellularLocation>
</comment>
<evidence type="ECO:0000313" key="8">
    <source>
        <dbReference type="EMBL" id="MCC2033348.1"/>
    </source>
</evidence>
<name>A0A9X1LX28_9MICO</name>
<feature type="transmembrane region" description="Helical" evidence="7">
    <location>
        <begin position="348"/>
        <end position="379"/>
    </location>
</feature>
<feature type="region of interest" description="Disordered" evidence="6">
    <location>
        <begin position="441"/>
        <end position="461"/>
    </location>
</feature>
<protein>
    <submittedName>
        <fullName evidence="8">YihY/virulence factor BrkB family protein</fullName>
    </submittedName>
</protein>
<gene>
    <name evidence="8" type="ORF">KEC57_14260</name>
</gene>
<dbReference type="InterPro" id="IPR017039">
    <property type="entry name" value="Virul_fac_BrkB"/>
</dbReference>
<evidence type="ECO:0000256" key="5">
    <source>
        <dbReference type="ARBA" id="ARBA00023136"/>
    </source>
</evidence>
<keyword evidence="4 7" id="KW-1133">Transmembrane helix</keyword>
<feature type="transmembrane region" description="Helical" evidence="7">
    <location>
        <begin position="322"/>
        <end position="342"/>
    </location>
</feature>
<feature type="transmembrane region" description="Helical" evidence="7">
    <location>
        <begin position="242"/>
        <end position="266"/>
    </location>
</feature>
<feature type="transmembrane region" description="Helical" evidence="7">
    <location>
        <begin position="200"/>
        <end position="221"/>
    </location>
</feature>
<feature type="transmembrane region" description="Helical" evidence="7">
    <location>
        <begin position="121"/>
        <end position="151"/>
    </location>
</feature>
<evidence type="ECO:0000313" key="9">
    <source>
        <dbReference type="Proteomes" id="UP001139354"/>
    </source>
</evidence>
<dbReference type="Pfam" id="PF03631">
    <property type="entry name" value="Virul_fac_BrkB"/>
    <property type="match status" value="1"/>
</dbReference>
<reference evidence="8" key="1">
    <citation type="submission" date="2021-04" db="EMBL/GenBank/DDBJ databases">
        <title>Microbacterium tenobrionis sp. nov. and Microbacterium allomyrinae sp. nov., isolated from larvae of Tenobrio molitor and Allomyrina dichotoma, respectively.</title>
        <authorList>
            <person name="Lee S.D."/>
        </authorList>
    </citation>
    <scope>NUCLEOTIDE SEQUENCE</scope>
    <source>
        <strain evidence="8">BWT-G7</strain>
    </source>
</reference>
<proteinExistence type="predicted"/>
<dbReference type="PANTHER" id="PTHR30213">
    <property type="entry name" value="INNER MEMBRANE PROTEIN YHJD"/>
    <property type="match status" value="1"/>
</dbReference>
<evidence type="ECO:0000256" key="7">
    <source>
        <dbReference type="SAM" id="Phobius"/>
    </source>
</evidence>
<evidence type="ECO:0000256" key="4">
    <source>
        <dbReference type="ARBA" id="ARBA00022989"/>
    </source>
</evidence>
<evidence type="ECO:0000256" key="1">
    <source>
        <dbReference type="ARBA" id="ARBA00004651"/>
    </source>
</evidence>
<feature type="compositionally biased region" description="Basic and acidic residues" evidence="6">
    <location>
        <begin position="59"/>
        <end position="75"/>
    </location>
</feature>
<dbReference type="PANTHER" id="PTHR30213:SF1">
    <property type="entry name" value="INNER MEMBRANE PROTEIN YHJD"/>
    <property type="match status" value="1"/>
</dbReference>
<keyword evidence="9" id="KW-1185">Reference proteome</keyword>
<evidence type="ECO:0000256" key="6">
    <source>
        <dbReference type="SAM" id="MobiDB-lite"/>
    </source>
</evidence>
<dbReference type="EMBL" id="JAGTTN010000005">
    <property type="protein sequence ID" value="MCC2033348.1"/>
    <property type="molecule type" value="Genomic_DNA"/>
</dbReference>
<keyword evidence="3 7" id="KW-0812">Transmembrane</keyword>
<dbReference type="Proteomes" id="UP001139354">
    <property type="component" value="Unassembled WGS sequence"/>
</dbReference>
<feature type="region of interest" description="Disordered" evidence="6">
    <location>
        <begin position="29"/>
        <end position="75"/>
    </location>
</feature>
<accession>A0A9X1LX28</accession>
<comment type="caution">
    <text evidence="8">The sequence shown here is derived from an EMBL/GenBank/DDBJ whole genome shotgun (WGS) entry which is preliminary data.</text>
</comment>